<name>A0A133KAL3_HEYCO</name>
<dbReference type="Proteomes" id="UP000070376">
    <property type="component" value="Unassembled WGS sequence"/>
</dbReference>
<protein>
    <submittedName>
        <fullName evidence="1">Uncharacterized protein</fullName>
    </submittedName>
</protein>
<sequence length="73" mass="8497">MTSLLSLFTSYQKQWLACSTPPLPSISLFWEAVFSYAANHLGERVNTGFFSFRSFYEKSRENHRPACKNRNQT</sequence>
<dbReference type="AlphaFoldDB" id="A0A133KAL3"/>
<comment type="caution">
    <text evidence="1">The sequence shown here is derived from an EMBL/GenBank/DDBJ whole genome shotgun (WGS) entry which is preliminary data.</text>
</comment>
<evidence type="ECO:0000313" key="2">
    <source>
        <dbReference type="Proteomes" id="UP000070376"/>
    </source>
</evidence>
<dbReference type="EMBL" id="LRPN01000197">
    <property type="protein sequence ID" value="KWZ76515.1"/>
    <property type="molecule type" value="Genomic_DNA"/>
</dbReference>
<gene>
    <name evidence="1" type="ORF">HMPREF3213_03765</name>
</gene>
<organism evidence="1 2">
    <name type="scientific">Heyndrickxia coagulans</name>
    <name type="common">Weizmannia coagulans</name>
    <dbReference type="NCBI Taxonomy" id="1398"/>
    <lineage>
        <taxon>Bacteria</taxon>
        <taxon>Bacillati</taxon>
        <taxon>Bacillota</taxon>
        <taxon>Bacilli</taxon>
        <taxon>Bacillales</taxon>
        <taxon>Bacillaceae</taxon>
        <taxon>Heyndrickxia</taxon>
    </lineage>
</organism>
<evidence type="ECO:0000313" key="1">
    <source>
        <dbReference type="EMBL" id="KWZ76515.1"/>
    </source>
</evidence>
<dbReference type="PATRIC" id="fig|1398.22.peg.3767"/>
<accession>A0A133KAL3</accession>
<proteinExistence type="predicted"/>
<reference evidence="2" key="1">
    <citation type="submission" date="2016-01" db="EMBL/GenBank/DDBJ databases">
        <authorList>
            <person name="Mitreva M."/>
            <person name="Pepin K.H."/>
            <person name="Mihindukulasuriya K.A."/>
            <person name="Fulton R."/>
            <person name="Fronick C."/>
            <person name="O'Laughlin M."/>
            <person name="Miner T."/>
            <person name="Herter B."/>
            <person name="Rosa B.A."/>
            <person name="Cordes M."/>
            <person name="Tomlinson C."/>
            <person name="Wollam A."/>
            <person name="Palsikar V.B."/>
            <person name="Mardis E.R."/>
            <person name="Wilson R.K."/>
        </authorList>
    </citation>
    <scope>NUCLEOTIDE SEQUENCE [LARGE SCALE GENOMIC DNA]</scope>
    <source>
        <strain evidence="2">GED7749B</strain>
    </source>
</reference>